<evidence type="ECO:0000256" key="1">
    <source>
        <dbReference type="SAM" id="MobiDB-lite"/>
    </source>
</evidence>
<organism evidence="2">
    <name type="scientific">Lacticaseibacillus paracasei TXW</name>
    <dbReference type="NCBI Taxonomy" id="903522"/>
    <lineage>
        <taxon>Bacteria</taxon>
        <taxon>Bacillati</taxon>
        <taxon>Bacillota</taxon>
        <taxon>Bacilli</taxon>
        <taxon>Lactobacillales</taxon>
        <taxon>Lactobacillaceae</taxon>
        <taxon>Lacticaseibacillus</taxon>
    </lineage>
</organism>
<dbReference type="AlphaFoldDB" id="D4NX03"/>
<dbReference type="Gene3D" id="1.10.10.1480">
    <property type="entry name" value="Plasmid replication protein"/>
    <property type="match status" value="1"/>
</dbReference>
<geneLocation type="plasmid" evidence="2">
    <name>pTXW</name>
</geneLocation>
<sequence length="106" mass="12574">MNEKKTITLDANDYADLDKICDMIYEKNIKSLKQLRYYIQKDLDEKKIKEVKGLNRFFEAHIQLLTLYFEGDFSFREGPDERPYEGPYEGPDIDVNSIGDTRHLFD</sequence>
<accession>D4NX03</accession>
<name>D4NX03_LACPA</name>
<evidence type="ECO:0000313" key="2">
    <source>
        <dbReference type="EMBL" id="ADD64220.1"/>
    </source>
</evidence>
<gene>
    <name evidence="2" type="primary">repA</name>
</gene>
<dbReference type="InterPro" id="IPR041919">
    <property type="entry name" value="Plasmid_rep_C_sf"/>
</dbReference>
<reference evidence="2" key="1">
    <citation type="journal article" date="2011" name="Plasmid">
        <title>Characterization of the cryptic plasmid pTXW from Lactobacillus paracasei TXW.</title>
        <authorList>
            <person name="Zhang H."/>
            <person name="Hao Y."/>
            <person name="Zhang D."/>
            <person name="Luo Y."/>
        </authorList>
    </citation>
    <scope>NUCLEOTIDE SEQUENCE</scope>
    <source>
        <strain evidence="2">TXW</strain>
        <plasmid evidence="2">pTXW</plasmid>
    </source>
</reference>
<proteinExistence type="predicted"/>
<dbReference type="EMBL" id="GU380289">
    <property type="protein sequence ID" value="ADD64220.1"/>
    <property type="molecule type" value="Genomic_DNA"/>
</dbReference>
<dbReference type="RefSeq" id="WP_013023905.1">
    <property type="nucleotide sequence ID" value="NC_013952.1"/>
</dbReference>
<feature type="region of interest" description="Disordered" evidence="1">
    <location>
        <begin position="78"/>
        <end position="106"/>
    </location>
</feature>
<keyword evidence="2" id="KW-0614">Plasmid</keyword>
<protein>
    <submittedName>
        <fullName evidence="2">RepA</fullName>
    </submittedName>
</protein>